<keyword evidence="13 15" id="KW-1133">Transmembrane helix</keyword>
<dbReference type="Pfam" id="PF07019">
    <property type="entry name" value="EMC6"/>
    <property type="match status" value="1"/>
</dbReference>
<gene>
    <name evidence="17" type="ORF">L5515_008289</name>
</gene>
<feature type="transmembrane region" description="Helical" evidence="15">
    <location>
        <begin position="100"/>
        <end position="122"/>
    </location>
</feature>
<dbReference type="PANTHER" id="PTHR23033:SF14">
    <property type="entry name" value="GLYCOPROTEIN-N-ACETYLGALACTOSAMINE 3-BETA-GALACTOSYLTRANSFERASE 1-RELATED"/>
    <property type="match status" value="1"/>
</dbReference>
<name>A0AAE9JLC9_CAEBR</name>
<keyword evidence="7" id="KW-0328">Glycosyltransferase</keyword>
<reference evidence="17 18" key="1">
    <citation type="submission" date="2022-04" db="EMBL/GenBank/DDBJ databases">
        <title>Chromosome-level reference genomes for two strains of Caenorhabditis briggsae: an improved platform for comparative genomics.</title>
        <authorList>
            <person name="Stevens L."/>
            <person name="Andersen E."/>
        </authorList>
    </citation>
    <scope>NUCLEOTIDE SEQUENCE [LARGE SCALE GENOMIC DNA]</scope>
    <source>
        <strain evidence="17">VX34</strain>
        <tissue evidence="17">Whole-organism</tissue>
    </source>
</reference>
<feature type="domain" description="Fringe-like glycosyltransferase" evidence="16">
    <location>
        <begin position="326"/>
        <end position="528"/>
    </location>
</feature>
<evidence type="ECO:0000256" key="3">
    <source>
        <dbReference type="ARBA" id="ARBA00004922"/>
    </source>
</evidence>
<dbReference type="AlphaFoldDB" id="A0AAE9JLC9"/>
<dbReference type="EMBL" id="CP092624">
    <property type="protein sequence ID" value="UMM35859.1"/>
    <property type="molecule type" value="Genomic_DNA"/>
</dbReference>
<evidence type="ECO:0000313" key="18">
    <source>
        <dbReference type="Proteomes" id="UP000829354"/>
    </source>
</evidence>
<organism evidence="17 18">
    <name type="scientific">Caenorhabditis briggsae</name>
    <dbReference type="NCBI Taxonomy" id="6238"/>
    <lineage>
        <taxon>Eukaryota</taxon>
        <taxon>Metazoa</taxon>
        <taxon>Ecdysozoa</taxon>
        <taxon>Nematoda</taxon>
        <taxon>Chromadorea</taxon>
        <taxon>Rhabditida</taxon>
        <taxon>Rhabditina</taxon>
        <taxon>Rhabditomorpha</taxon>
        <taxon>Rhabditoidea</taxon>
        <taxon>Rhabditidae</taxon>
        <taxon>Peloderinae</taxon>
        <taxon>Caenorhabditis</taxon>
    </lineage>
</organism>
<evidence type="ECO:0000259" key="16">
    <source>
        <dbReference type="Pfam" id="PF02434"/>
    </source>
</evidence>
<evidence type="ECO:0000256" key="14">
    <source>
        <dbReference type="ARBA" id="ARBA00023136"/>
    </source>
</evidence>
<dbReference type="InterPro" id="IPR003378">
    <property type="entry name" value="Fringe-like_glycosylTrfase"/>
</dbReference>
<comment type="pathway">
    <text evidence="3">Protein modification; protein glycosylation.</text>
</comment>
<keyword evidence="11" id="KW-0256">Endoplasmic reticulum</keyword>
<keyword evidence="10" id="KW-0547">Nucleotide-binding</keyword>
<evidence type="ECO:0000256" key="4">
    <source>
        <dbReference type="ARBA" id="ARBA00006462"/>
    </source>
</evidence>
<dbReference type="Gene3D" id="3.90.550.50">
    <property type="match status" value="2"/>
</dbReference>
<keyword evidence="12" id="KW-0735">Signal-anchor</keyword>
<dbReference type="FunFam" id="3.90.550.50:FF:000008">
    <property type="entry name" value="Beta-1,3-glucosyltransferase"/>
    <property type="match status" value="1"/>
</dbReference>
<dbReference type="Proteomes" id="UP000829354">
    <property type="component" value="Chromosome V"/>
</dbReference>
<accession>A0AAE9JLC9</accession>
<sequence>MSSKSLSPTEPTWTTTLGKALAPRSVWPDKDELLDVVYWGKQVLSLLVGFVFGITPMTGLLGIISYVVISSVVAQHYVTKFQKVDEEEVGGFWELSKEGFGAAFATYMMQLVLWVSLILQLVESNDVTILLVGSRHKLTQNRVIEKRKKVLEECERNEMSCSVVDALNDFSSESQGFWAITPAIFTLTNVSDWTIIAEDTSEINIENLKRFISTEIATDTVFAGFGLRDKEPTIIHHFGMNAPTGFHYPLLSVGFVLSRTVVDSIRTVDQMENGFSIDVKYEFAMLLYKKINVQLRHQPSRFCCGNDFNTCIIRCSSPTTSSFSLQDSEVHLMVKTFEGHHKNRLDVLKNTWTSDVKRVEYCSDKEDRTIPTVDLGIGNTERGHCAKTWAIFRRFLEVSGVGAKWLVIADDDTLMNWKRLKQMLEMYDPDDKILIGERYGFGFNIDGLSGYDYPTGGSGMFFSRSAIESILKVCPSCAADTDPDDMTIGICAISSGIPIVHESRLHQARPQDYAPEYLKNPISFHKFTDIDPIAVYYKYLFDIEDHAQQNHDSDKTEL</sequence>
<comment type="similarity">
    <text evidence="4">Belongs to the glycosyltransferase 31 family. Beta3-Gal-T subfamily.</text>
</comment>
<feature type="transmembrane region" description="Helical" evidence="15">
    <location>
        <begin position="43"/>
        <end position="73"/>
    </location>
</feature>
<evidence type="ECO:0000256" key="15">
    <source>
        <dbReference type="SAM" id="Phobius"/>
    </source>
</evidence>
<comment type="subcellular location">
    <subcellularLocation>
        <location evidence="1">Endoplasmic reticulum membrane</location>
        <topology evidence="1">Multi-pass membrane protein</topology>
    </subcellularLocation>
    <subcellularLocation>
        <location evidence="2">Membrane</location>
        <topology evidence="2">Single-pass type II membrane protein</topology>
    </subcellularLocation>
</comment>
<evidence type="ECO:0000256" key="5">
    <source>
        <dbReference type="ARBA" id="ARBA00009436"/>
    </source>
</evidence>
<dbReference type="InterPro" id="IPR029008">
    <property type="entry name" value="EMC6-like"/>
</dbReference>
<evidence type="ECO:0000256" key="10">
    <source>
        <dbReference type="ARBA" id="ARBA00022741"/>
    </source>
</evidence>
<evidence type="ECO:0000256" key="1">
    <source>
        <dbReference type="ARBA" id="ARBA00004477"/>
    </source>
</evidence>
<proteinExistence type="inferred from homology"/>
<dbReference type="Pfam" id="PF02434">
    <property type="entry name" value="Fringe"/>
    <property type="match status" value="1"/>
</dbReference>
<dbReference type="EC" id="2.4.1.122" evidence="6"/>
<evidence type="ECO:0000256" key="7">
    <source>
        <dbReference type="ARBA" id="ARBA00022676"/>
    </source>
</evidence>
<dbReference type="GO" id="GO:0005789">
    <property type="term" value="C:endoplasmic reticulum membrane"/>
    <property type="evidence" value="ECO:0007669"/>
    <property type="project" value="UniProtKB-SubCell"/>
</dbReference>
<evidence type="ECO:0000256" key="2">
    <source>
        <dbReference type="ARBA" id="ARBA00004606"/>
    </source>
</evidence>
<keyword evidence="18" id="KW-1185">Reference proteome</keyword>
<evidence type="ECO:0000256" key="6">
    <source>
        <dbReference type="ARBA" id="ARBA00012557"/>
    </source>
</evidence>
<keyword evidence="9 15" id="KW-0812">Transmembrane</keyword>
<evidence type="ECO:0000256" key="13">
    <source>
        <dbReference type="ARBA" id="ARBA00022989"/>
    </source>
</evidence>
<dbReference type="PANTHER" id="PTHR23033">
    <property type="entry name" value="BETA1,3-GALACTOSYLTRANSFERASE"/>
    <property type="match status" value="1"/>
</dbReference>
<dbReference type="GO" id="GO:0000166">
    <property type="term" value="F:nucleotide binding"/>
    <property type="evidence" value="ECO:0007669"/>
    <property type="project" value="UniProtKB-KW"/>
</dbReference>
<evidence type="ECO:0000256" key="11">
    <source>
        <dbReference type="ARBA" id="ARBA00022824"/>
    </source>
</evidence>
<dbReference type="InterPro" id="IPR026050">
    <property type="entry name" value="C1GALT1/C1GALT1_chp1"/>
</dbReference>
<dbReference type="GO" id="GO:0016263">
    <property type="term" value="F:glycoprotein-N-acetylgalactosamine 3-beta-galactosyltransferase activity"/>
    <property type="evidence" value="ECO:0007669"/>
    <property type="project" value="UniProtKB-EC"/>
</dbReference>
<protein>
    <recommendedName>
        <fullName evidence="6">N-acetylgalactosaminide beta-1,3-galactosyltransferase</fullName>
        <ecNumber evidence="6">2.4.1.122</ecNumber>
    </recommendedName>
</protein>
<evidence type="ECO:0000313" key="17">
    <source>
        <dbReference type="EMBL" id="UMM35859.1"/>
    </source>
</evidence>
<evidence type="ECO:0000256" key="8">
    <source>
        <dbReference type="ARBA" id="ARBA00022679"/>
    </source>
</evidence>
<evidence type="ECO:0000256" key="12">
    <source>
        <dbReference type="ARBA" id="ARBA00022968"/>
    </source>
</evidence>
<keyword evidence="8" id="KW-0808">Transferase</keyword>
<evidence type="ECO:0000256" key="9">
    <source>
        <dbReference type="ARBA" id="ARBA00022692"/>
    </source>
</evidence>
<comment type="similarity">
    <text evidence="5">Belongs to the EMC6 family.</text>
</comment>
<keyword evidence="14 15" id="KW-0472">Membrane</keyword>